<evidence type="ECO:0000313" key="1">
    <source>
        <dbReference type="EMBL" id="KAJ9101885.1"/>
    </source>
</evidence>
<comment type="caution">
    <text evidence="1">The sequence shown here is derived from an EMBL/GenBank/DDBJ whole genome shotgun (WGS) entry which is preliminary data.</text>
</comment>
<reference evidence="1" key="1">
    <citation type="submission" date="2023-04" db="EMBL/GenBank/DDBJ databases">
        <title>Draft Genome sequencing of Naganishia species isolated from polar environments using Oxford Nanopore Technology.</title>
        <authorList>
            <person name="Leo P."/>
            <person name="Venkateswaran K."/>
        </authorList>
    </citation>
    <scope>NUCLEOTIDE SEQUENCE</scope>
    <source>
        <strain evidence="1">MNA-CCFEE 5423</strain>
    </source>
</reference>
<protein>
    <submittedName>
        <fullName evidence="1">Uncharacterized protein</fullName>
    </submittedName>
</protein>
<proteinExistence type="predicted"/>
<sequence>MYMENFLGQMAPRKQEDDSFVLALPISPTTKLHLIHTRRDYGAYVVGALESGKVKAGTGEVLACAEVITVEDVAKQWGEVNNVKCAFYPAPVEQFKAQAGEDLTQMFQWFQDFGYYGGKDVKPSQEVLSPNAKVQKWSDFVKESDWSKVLNGST</sequence>
<gene>
    <name evidence="1" type="ORF">QFC21_003225</name>
</gene>
<name>A0ACC2VS57_9TREE</name>
<keyword evidence="2" id="KW-1185">Reference proteome</keyword>
<accession>A0ACC2VS57</accession>
<dbReference type="Proteomes" id="UP001227268">
    <property type="component" value="Unassembled WGS sequence"/>
</dbReference>
<dbReference type="EMBL" id="JASBWT010000009">
    <property type="protein sequence ID" value="KAJ9101885.1"/>
    <property type="molecule type" value="Genomic_DNA"/>
</dbReference>
<organism evidence="1 2">
    <name type="scientific">Naganishia friedmannii</name>
    <dbReference type="NCBI Taxonomy" id="89922"/>
    <lineage>
        <taxon>Eukaryota</taxon>
        <taxon>Fungi</taxon>
        <taxon>Dikarya</taxon>
        <taxon>Basidiomycota</taxon>
        <taxon>Agaricomycotina</taxon>
        <taxon>Tremellomycetes</taxon>
        <taxon>Filobasidiales</taxon>
        <taxon>Filobasidiaceae</taxon>
        <taxon>Naganishia</taxon>
    </lineage>
</organism>
<evidence type="ECO:0000313" key="2">
    <source>
        <dbReference type="Proteomes" id="UP001227268"/>
    </source>
</evidence>